<comment type="similarity">
    <text evidence="3">Belongs to the PIGU family.</text>
</comment>
<feature type="transmembrane region" description="Helical" evidence="9">
    <location>
        <begin position="155"/>
        <end position="182"/>
    </location>
</feature>
<protein>
    <submittedName>
        <fullName evidence="10">GPI-anchor transamidase subunit</fullName>
    </submittedName>
</protein>
<keyword evidence="8 9" id="KW-0472">Membrane</keyword>
<dbReference type="GO" id="GO:0006506">
    <property type="term" value="P:GPI anchor biosynthetic process"/>
    <property type="evidence" value="ECO:0007669"/>
    <property type="project" value="UniProtKB-KW"/>
</dbReference>
<organism evidence="10 11">
    <name type="scientific">Maudiozyma humilis</name>
    <name type="common">Sour dough yeast</name>
    <name type="synonym">Kazachstania humilis</name>
    <dbReference type="NCBI Taxonomy" id="51915"/>
    <lineage>
        <taxon>Eukaryota</taxon>
        <taxon>Fungi</taxon>
        <taxon>Dikarya</taxon>
        <taxon>Ascomycota</taxon>
        <taxon>Saccharomycotina</taxon>
        <taxon>Saccharomycetes</taxon>
        <taxon>Saccharomycetales</taxon>
        <taxon>Saccharomycetaceae</taxon>
        <taxon>Maudiozyma</taxon>
    </lineage>
</organism>
<dbReference type="GO" id="GO:0042765">
    <property type="term" value="C:GPI-anchor transamidase complex"/>
    <property type="evidence" value="ECO:0007669"/>
    <property type="project" value="InterPro"/>
</dbReference>
<feature type="transmembrane region" description="Helical" evidence="9">
    <location>
        <begin position="365"/>
        <end position="385"/>
    </location>
</feature>
<comment type="caution">
    <text evidence="10">The sequence shown here is derived from an EMBL/GenBank/DDBJ whole genome shotgun (WGS) entry which is preliminary data.</text>
</comment>
<gene>
    <name evidence="10" type="ORF">DAKH74_055480</name>
</gene>
<evidence type="ECO:0000256" key="4">
    <source>
        <dbReference type="ARBA" id="ARBA00022502"/>
    </source>
</evidence>
<dbReference type="Proteomes" id="UP001377567">
    <property type="component" value="Unassembled WGS sequence"/>
</dbReference>
<keyword evidence="6" id="KW-0256">Endoplasmic reticulum</keyword>
<keyword evidence="5 9" id="KW-0812">Transmembrane</keyword>
<evidence type="ECO:0000256" key="1">
    <source>
        <dbReference type="ARBA" id="ARBA00004477"/>
    </source>
</evidence>
<sequence length="437" mass="48415">MALETLMGALQGGKRIQLHPWYCPLPLLSAMSARTLPTPVLAALVCGLCVAVRMLGWLLFPSLGEALDKSAEFSSPVSSYRSLREALVVASGTMYDGGVVHHPPLLIEALRAVPTAYHRALFVAMDCLVAVQFLRMTAQIKRRYASISVPVWLPAVVYAVNPLSIMSCLSQSSVVFAHWAIVNAVSDALGGSIPHTALFVSLAGYFAVYPALLLFPLATFLLARRSAAGRVSVLVKLGLFVVLNAAVLLAASYKVSGDSWLFLRASYFSLLNFEVVTPNLGLWWYFFAEMFTEFIPFFKAVYNLFLLSPVVPLAIRFNAQPLFATVVTMGWILLMKPYPVLGEYGFWFVWLLYFQPLAGYMRYKVFAMLLYIHGIMLSPIFYHLWIGSGAGNSNFFYAVSLVNALAVGTILSDLLWGMLRHEYDGDKPDFDRKLAQI</sequence>
<feature type="transmembrane region" description="Helical" evidence="9">
    <location>
        <begin position="331"/>
        <end position="353"/>
    </location>
</feature>
<dbReference type="EMBL" id="BTGD01000025">
    <property type="protein sequence ID" value="GMM58931.1"/>
    <property type="molecule type" value="Genomic_DNA"/>
</dbReference>
<keyword evidence="4" id="KW-0337">GPI-anchor biosynthesis</keyword>
<dbReference type="InterPro" id="IPR009600">
    <property type="entry name" value="PIG-U"/>
</dbReference>
<dbReference type="Pfam" id="PF06728">
    <property type="entry name" value="PIG-U"/>
    <property type="match status" value="1"/>
</dbReference>
<dbReference type="PANTHER" id="PTHR13121">
    <property type="entry name" value="GPI TRANSAMIDASE COMPONENT PIG-U"/>
    <property type="match status" value="1"/>
</dbReference>
<feature type="transmembrane region" description="Helical" evidence="9">
    <location>
        <begin position="202"/>
        <end position="222"/>
    </location>
</feature>
<evidence type="ECO:0000256" key="5">
    <source>
        <dbReference type="ARBA" id="ARBA00022692"/>
    </source>
</evidence>
<proteinExistence type="inferred from homology"/>
<keyword evidence="7 9" id="KW-1133">Transmembrane helix</keyword>
<dbReference type="GO" id="GO:0016255">
    <property type="term" value="P:attachment of GPI anchor to protein"/>
    <property type="evidence" value="ECO:0007669"/>
    <property type="project" value="InterPro"/>
</dbReference>
<feature type="transmembrane region" description="Helical" evidence="9">
    <location>
        <begin position="234"/>
        <end position="253"/>
    </location>
</feature>
<accession>A0AAV5S8C5</accession>
<dbReference type="AlphaFoldDB" id="A0AAV5S8C5"/>
<feature type="transmembrane region" description="Helical" evidence="9">
    <location>
        <begin position="40"/>
        <end position="60"/>
    </location>
</feature>
<evidence type="ECO:0000313" key="11">
    <source>
        <dbReference type="Proteomes" id="UP001377567"/>
    </source>
</evidence>
<feature type="transmembrane region" description="Helical" evidence="9">
    <location>
        <begin position="300"/>
        <end position="319"/>
    </location>
</feature>
<name>A0AAV5S8C5_MAUHU</name>
<evidence type="ECO:0000256" key="7">
    <source>
        <dbReference type="ARBA" id="ARBA00022989"/>
    </source>
</evidence>
<evidence type="ECO:0000256" key="3">
    <source>
        <dbReference type="ARBA" id="ARBA00010026"/>
    </source>
</evidence>
<keyword evidence="11" id="KW-1185">Reference proteome</keyword>
<comment type="pathway">
    <text evidence="2">Glycolipid biosynthesis; glycosylphosphatidylinositol-anchor biosynthesis.</text>
</comment>
<evidence type="ECO:0000313" key="10">
    <source>
        <dbReference type="EMBL" id="GMM58931.1"/>
    </source>
</evidence>
<evidence type="ECO:0000256" key="9">
    <source>
        <dbReference type="SAM" id="Phobius"/>
    </source>
</evidence>
<feature type="transmembrane region" description="Helical" evidence="9">
    <location>
        <begin position="265"/>
        <end position="288"/>
    </location>
</feature>
<reference evidence="10 11" key="1">
    <citation type="journal article" date="2023" name="Elife">
        <title>Identification of key yeast species and microbe-microbe interactions impacting larval growth of Drosophila in the wild.</title>
        <authorList>
            <person name="Mure A."/>
            <person name="Sugiura Y."/>
            <person name="Maeda R."/>
            <person name="Honda K."/>
            <person name="Sakurai N."/>
            <person name="Takahashi Y."/>
            <person name="Watada M."/>
            <person name="Katoh T."/>
            <person name="Gotoh A."/>
            <person name="Gotoh Y."/>
            <person name="Taniguchi I."/>
            <person name="Nakamura K."/>
            <person name="Hayashi T."/>
            <person name="Katayama T."/>
            <person name="Uemura T."/>
            <person name="Hattori Y."/>
        </authorList>
    </citation>
    <scope>NUCLEOTIDE SEQUENCE [LARGE SCALE GENOMIC DNA]</scope>
    <source>
        <strain evidence="10 11">KH-74</strain>
    </source>
</reference>
<evidence type="ECO:0000256" key="6">
    <source>
        <dbReference type="ARBA" id="ARBA00022824"/>
    </source>
</evidence>
<comment type="subcellular location">
    <subcellularLocation>
        <location evidence="1">Endoplasmic reticulum membrane</location>
        <topology evidence="1">Multi-pass membrane protein</topology>
    </subcellularLocation>
</comment>
<feature type="transmembrane region" description="Helical" evidence="9">
    <location>
        <begin position="397"/>
        <end position="419"/>
    </location>
</feature>
<dbReference type="PANTHER" id="PTHR13121:SF0">
    <property type="entry name" value="PHOSPHATIDYLINOSITOL GLYCAN ANCHOR BIOSYNTHESIS CLASS U PROTEIN"/>
    <property type="match status" value="1"/>
</dbReference>
<evidence type="ECO:0000256" key="8">
    <source>
        <dbReference type="ARBA" id="ARBA00023136"/>
    </source>
</evidence>
<evidence type="ECO:0000256" key="2">
    <source>
        <dbReference type="ARBA" id="ARBA00004687"/>
    </source>
</evidence>